<evidence type="ECO:0000256" key="6">
    <source>
        <dbReference type="SAM" id="SignalP"/>
    </source>
</evidence>
<dbReference type="Pfam" id="PF12999">
    <property type="entry name" value="PRKCSH-like"/>
    <property type="match status" value="2"/>
</dbReference>
<evidence type="ECO:0000259" key="7">
    <source>
        <dbReference type="PROSITE" id="PS51914"/>
    </source>
</evidence>
<dbReference type="InterPro" id="IPR028146">
    <property type="entry name" value="PRKCSH_N"/>
</dbReference>
<dbReference type="InterPro" id="IPR009011">
    <property type="entry name" value="Man6P_isomerase_rcpt-bd_dom_sf"/>
</dbReference>
<keyword evidence="3" id="KW-0256">Endoplasmic reticulum</keyword>
<dbReference type="EMBL" id="KZ825892">
    <property type="protein sequence ID" value="PYH93500.1"/>
    <property type="molecule type" value="Genomic_DNA"/>
</dbReference>
<dbReference type="PROSITE" id="PS51914">
    <property type="entry name" value="MRH"/>
    <property type="match status" value="1"/>
</dbReference>
<evidence type="ECO:0000256" key="3">
    <source>
        <dbReference type="ARBA" id="ARBA00022824"/>
    </source>
</evidence>
<gene>
    <name evidence="8" type="ORF">BO71DRAFT_430939</name>
</gene>
<evidence type="ECO:0000313" key="9">
    <source>
        <dbReference type="Proteomes" id="UP000247810"/>
    </source>
</evidence>
<dbReference type="InterPro" id="IPR039794">
    <property type="entry name" value="Gtb1-like"/>
</dbReference>
<dbReference type="InterPro" id="IPR036607">
    <property type="entry name" value="PRKCSH"/>
</dbReference>
<feature type="coiled-coil region" evidence="5">
    <location>
        <begin position="189"/>
        <end position="289"/>
    </location>
</feature>
<dbReference type="Proteomes" id="UP000247810">
    <property type="component" value="Unassembled WGS sequence"/>
</dbReference>
<organism evidence="8 9">
    <name type="scientific">Aspergillus ellipticus CBS 707.79</name>
    <dbReference type="NCBI Taxonomy" id="1448320"/>
    <lineage>
        <taxon>Eukaryota</taxon>
        <taxon>Fungi</taxon>
        <taxon>Dikarya</taxon>
        <taxon>Ascomycota</taxon>
        <taxon>Pezizomycotina</taxon>
        <taxon>Eurotiomycetes</taxon>
        <taxon>Eurotiomycetidae</taxon>
        <taxon>Eurotiales</taxon>
        <taxon>Aspergillaceae</taxon>
        <taxon>Aspergillus</taxon>
        <taxon>Aspergillus subgen. Circumdati</taxon>
    </lineage>
</organism>
<sequence>MILPQGSFFFASIAACSTVVATAAAAAGDGSSRPRGVGPEFAKFYKDPATFTCISHPAIQIPLSAVNDDYCDCPDGSDEPGTSACAHLSRNSALTPAERPGTDDLELVAALPGFYCKNKGHRPSYVPFQRVNDGICDYELCCDGSDEWARVGGTKCADKCKEIGKEWRKKEEQKQKSMTAALKKKKEFLDEAGRQQKDVQDNIDRLEGEIQTQELKVKDLQAELEEAEKQEQSKVVKGKTAGKLSVLAGLAKGRVEELRNALVDVRKERDDTRARVKELEEILSTFKVEYNPNFNDEGVKRAVRGWEDYAVRGTLDGAVNGAQDRDLDEIAKPDDDKSGINWEHWENEDEGCDASIVYQLAAYLPPSLVDFLEDKVILAKGFLEDNGVLTKASESSPSESKVVSEARDTVKAAEKSLDDLQSQLKNHRSDLETDYGVASIFRALKGVCISKDAGEYTYEHCFLDQTKQIPKKGGSSMRMGKYVGIGSVSVDVLNEAGDIVPEDRVSLDYANGQSCWNGPARSTTVILECGEENAILKVAEDEKCVYSMRVTSPAVCASGEEGPAAPKGKDEL</sequence>
<evidence type="ECO:0000256" key="2">
    <source>
        <dbReference type="ARBA" id="ARBA00022729"/>
    </source>
</evidence>
<keyword evidence="4" id="KW-1015">Disulfide bond</keyword>
<keyword evidence="9" id="KW-1185">Reference proteome</keyword>
<dbReference type="GO" id="GO:0016301">
    <property type="term" value="F:kinase activity"/>
    <property type="evidence" value="ECO:0007669"/>
    <property type="project" value="UniProtKB-KW"/>
</dbReference>
<protein>
    <recommendedName>
        <fullName evidence="1">Glucosidase 2 subunit beta</fullName>
    </recommendedName>
</protein>
<keyword evidence="8" id="KW-0418">Kinase</keyword>
<dbReference type="OrthoDB" id="28322at2759"/>
<dbReference type="PANTHER" id="PTHR12630">
    <property type="entry name" value="N-LINKED OLIGOSACCHARIDE PROCESSING"/>
    <property type="match status" value="1"/>
</dbReference>
<dbReference type="InterPro" id="IPR044865">
    <property type="entry name" value="MRH_dom"/>
</dbReference>
<keyword evidence="8" id="KW-0808">Transferase</keyword>
<dbReference type="AlphaFoldDB" id="A0A319D875"/>
<feature type="coiled-coil region" evidence="5">
    <location>
        <begin position="403"/>
        <end position="430"/>
    </location>
</feature>
<dbReference type="Pfam" id="PF13015">
    <property type="entry name" value="PRKCSH_1"/>
    <property type="match status" value="1"/>
</dbReference>
<feature type="chain" id="PRO_5016276072" description="Glucosidase 2 subunit beta" evidence="6">
    <location>
        <begin position="26"/>
        <end position="572"/>
    </location>
</feature>
<feature type="domain" description="MRH" evidence="7">
    <location>
        <begin position="446"/>
        <end position="558"/>
    </location>
</feature>
<dbReference type="VEuPathDB" id="FungiDB:BO71DRAFT_430939"/>
<evidence type="ECO:0000256" key="4">
    <source>
        <dbReference type="ARBA" id="ARBA00023157"/>
    </source>
</evidence>
<evidence type="ECO:0000313" key="8">
    <source>
        <dbReference type="EMBL" id="PYH93500.1"/>
    </source>
</evidence>
<proteinExistence type="predicted"/>
<name>A0A319D875_9EURO</name>
<evidence type="ECO:0000256" key="5">
    <source>
        <dbReference type="SAM" id="Coils"/>
    </source>
</evidence>
<reference evidence="8 9" key="1">
    <citation type="submission" date="2018-02" db="EMBL/GenBank/DDBJ databases">
        <title>The genomes of Aspergillus section Nigri reveals drivers in fungal speciation.</title>
        <authorList>
            <consortium name="DOE Joint Genome Institute"/>
            <person name="Vesth T.C."/>
            <person name="Nybo J."/>
            <person name="Theobald S."/>
            <person name="Brandl J."/>
            <person name="Frisvad J.C."/>
            <person name="Nielsen K.F."/>
            <person name="Lyhne E.K."/>
            <person name="Kogle M.E."/>
            <person name="Kuo A."/>
            <person name="Riley R."/>
            <person name="Clum A."/>
            <person name="Nolan M."/>
            <person name="Lipzen A."/>
            <person name="Salamov A."/>
            <person name="Henrissat B."/>
            <person name="Wiebenga A."/>
            <person name="De vries R.P."/>
            <person name="Grigoriev I.V."/>
            <person name="Mortensen U.H."/>
            <person name="Andersen M.R."/>
            <person name="Baker S.E."/>
        </authorList>
    </citation>
    <scope>NUCLEOTIDE SEQUENCE [LARGE SCALE GENOMIC DNA]</scope>
    <source>
        <strain evidence="8 9">CBS 707.79</strain>
    </source>
</reference>
<dbReference type="PANTHER" id="PTHR12630:SF1">
    <property type="entry name" value="GLUCOSIDASE 2 SUBUNIT BETA"/>
    <property type="match status" value="1"/>
</dbReference>
<dbReference type="GO" id="GO:0017177">
    <property type="term" value="C:glucosidase II complex"/>
    <property type="evidence" value="ECO:0007669"/>
    <property type="project" value="TreeGrafter"/>
</dbReference>
<dbReference type="Gene3D" id="2.70.130.10">
    <property type="entry name" value="Mannose-6-phosphate receptor binding domain"/>
    <property type="match status" value="1"/>
</dbReference>
<dbReference type="SUPFAM" id="SSF50911">
    <property type="entry name" value="Mannose 6-phosphate receptor domain"/>
    <property type="match status" value="1"/>
</dbReference>
<keyword evidence="5" id="KW-0175">Coiled coil</keyword>
<keyword evidence="2 6" id="KW-0732">Signal</keyword>
<accession>A0A319D875</accession>
<evidence type="ECO:0000256" key="1">
    <source>
        <dbReference type="ARBA" id="ARBA00022387"/>
    </source>
</evidence>
<dbReference type="GO" id="GO:0006491">
    <property type="term" value="P:N-glycan processing"/>
    <property type="evidence" value="ECO:0007669"/>
    <property type="project" value="TreeGrafter"/>
</dbReference>
<dbReference type="STRING" id="1448320.A0A319D875"/>
<feature type="signal peptide" evidence="6">
    <location>
        <begin position="1"/>
        <end position="25"/>
    </location>
</feature>